<protein>
    <recommendedName>
        <fullName evidence="12">UDP-N-acetylglucosamine 1-carboxyvinyltransferase</fullName>
        <ecNumber evidence="12">2.5.1.7</ecNumber>
    </recommendedName>
    <alternativeName>
        <fullName evidence="12">Enoylpyruvate transferase</fullName>
    </alternativeName>
    <alternativeName>
        <fullName evidence="12">UDP-N-acetylglucosamine enolpyruvyl transferase</fullName>
        <shortName evidence="12">EPT</shortName>
    </alternativeName>
</protein>
<keyword evidence="9 12" id="KW-0961">Cell wall biogenesis/degradation</keyword>
<dbReference type="PANTHER" id="PTHR43783:SF1">
    <property type="entry name" value="UDP-N-ACETYLGLUCOSAMINE 1-CARBOXYVINYLTRANSFERASE"/>
    <property type="match status" value="1"/>
</dbReference>
<dbReference type="InterPro" id="IPR050068">
    <property type="entry name" value="MurA_subfamily"/>
</dbReference>
<dbReference type="GO" id="GO:0051301">
    <property type="term" value="P:cell division"/>
    <property type="evidence" value="ECO:0007669"/>
    <property type="project" value="UniProtKB-KW"/>
</dbReference>
<dbReference type="InterPro" id="IPR001986">
    <property type="entry name" value="Enolpyruvate_Tfrase_dom"/>
</dbReference>
<dbReference type="AlphaFoldDB" id="A4J2B4"/>
<feature type="binding site" evidence="12">
    <location>
        <position position="304"/>
    </location>
    <ligand>
        <name>UDP-N-acetyl-alpha-D-glucosamine</name>
        <dbReference type="ChEBI" id="CHEBI:57705"/>
    </ligand>
</feature>
<evidence type="ECO:0000313" key="14">
    <source>
        <dbReference type="EMBL" id="ABO49217.1"/>
    </source>
</evidence>
<evidence type="ECO:0000256" key="2">
    <source>
        <dbReference type="ARBA" id="ARBA00004752"/>
    </source>
</evidence>
<dbReference type="CDD" id="cd01555">
    <property type="entry name" value="UdpNAET"/>
    <property type="match status" value="1"/>
</dbReference>
<gene>
    <name evidence="12" type="primary">murA</name>
    <name evidence="14" type="ordered locus">Dred_0678</name>
</gene>
<dbReference type="KEGG" id="drm:Dred_0678"/>
<feature type="binding site" evidence="12">
    <location>
        <begin position="22"/>
        <end position="23"/>
    </location>
    <ligand>
        <name>phosphoenolpyruvate</name>
        <dbReference type="ChEBI" id="CHEBI:58702"/>
    </ligand>
</feature>
<evidence type="ECO:0000256" key="10">
    <source>
        <dbReference type="ARBA" id="ARBA00038367"/>
    </source>
</evidence>
<keyword evidence="4 12" id="KW-0132">Cell division</keyword>
<dbReference type="FunFam" id="3.65.10.10:FF:000001">
    <property type="entry name" value="UDP-N-acetylglucosamine 1-carboxyvinyltransferase"/>
    <property type="match status" value="1"/>
</dbReference>
<keyword evidence="3 12" id="KW-0963">Cytoplasm</keyword>
<comment type="pathway">
    <text evidence="2 12">Cell wall biogenesis; peptidoglycan biosynthesis.</text>
</comment>
<dbReference type="Proteomes" id="UP000001556">
    <property type="component" value="Chromosome"/>
</dbReference>
<dbReference type="GO" id="GO:0008760">
    <property type="term" value="F:UDP-N-acetylglucosamine 1-carboxyvinyltransferase activity"/>
    <property type="evidence" value="ECO:0007669"/>
    <property type="project" value="UniProtKB-UniRule"/>
</dbReference>
<dbReference type="Pfam" id="PF00275">
    <property type="entry name" value="EPSP_synthase"/>
    <property type="match status" value="1"/>
</dbReference>
<evidence type="ECO:0000256" key="6">
    <source>
        <dbReference type="ARBA" id="ARBA00022960"/>
    </source>
</evidence>
<dbReference type="NCBIfam" id="TIGR01072">
    <property type="entry name" value="murA"/>
    <property type="match status" value="1"/>
</dbReference>
<comment type="similarity">
    <text evidence="10 12">Belongs to the EPSP synthase family. MurA subfamily.</text>
</comment>
<organism evidence="14 15">
    <name type="scientific">Desulforamulus reducens (strain ATCC BAA-1160 / DSM 100696 / MI-1)</name>
    <name type="common">Desulfotomaculum reducens</name>
    <dbReference type="NCBI Taxonomy" id="349161"/>
    <lineage>
        <taxon>Bacteria</taxon>
        <taxon>Bacillati</taxon>
        <taxon>Bacillota</taxon>
        <taxon>Clostridia</taxon>
        <taxon>Eubacteriales</taxon>
        <taxon>Peptococcaceae</taxon>
        <taxon>Desulforamulus</taxon>
    </lineage>
</organism>
<dbReference type="Gene3D" id="3.65.10.10">
    <property type="entry name" value="Enolpyruvate transferase domain"/>
    <property type="match status" value="2"/>
</dbReference>
<comment type="function">
    <text evidence="12">Cell wall formation. Adds enolpyruvyl to UDP-N-acetylglucosamine.</text>
</comment>
<keyword evidence="15" id="KW-1185">Reference proteome</keyword>
<evidence type="ECO:0000256" key="9">
    <source>
        <dbReference type="ARBA" id="ARBA00023316"/>
    </source>
</evidence>
<dbReference type="RefSeq" id="WP_011877053.1">
    <property type="nucleotide sequence ID" value="NC_009253.1"/>
</dbReference>
<dbReference type="EC" id="2.5.1.7" evidence="12"/>
<dbReference type="eggNOG" id="COG0766">
    <property type="taxonomic scope" value="Bacteria"/>
</dbReference>
<dbReference type="GO" id="GO:0005737">
    <property type="term" value="C:cytoplasm"/>
    <property type="evidence" value="ECO:0007669"/>
    <property type="project" value="UniProtKB-SubCell"/>
</dbReference>
<keyword evidence="5 12" id="KW-0808">Transferase</keyword>
<dbReference type="PANTHER" id="PTHR43783">
    <property type="entry name" value="UDP-N-ACETYLGLUCOSAMINE 1-CARBOXYVINYLTRANSFERASE"/>
    <property type="match status" value="1"/>
</dbReference>
<dbReference type="SUPFAM" id="SSF55205">
    <property type="entry name" value="EPT/RTPC-like"/>
    <property type="match status" value="1"/>
</dbReference>
<keyword evidence="6 12" id="KW-0133">Cell shape</keyword>
<dbReference type="GO" id="GO:0071555">
    <property type="term" value="P:cell wall organization"/>
    <property type="evidence" value="ECO:0007669"/>
    <property type="project" value="UniProtKB-KW"/>
</dbReference>
<sequence>MEKFVIVGGNRLKGSIKANGSKNATLPILAATLLTGGVSTVHQVPRLRDVLVMQELLTYLGARVTFEGNTMTVDGSNVQPQEISEDLMRKMRASNLVLGPLLSRFGHVKISHPGGCNIGSRPMNLHYKGLNALGATIKEKFGYILADTSQLTGTVIHFDVPSVGATENMMMAGVLAEGTTVLRNAAKEPEIVDLQNFLNAMGAKIVGAGTDVIRIEGVKELDSVTHTVIPDRIEAGTHMIAGAITQGDVTVTNVIPEHLDPVIYKLMEAGVQVDVGDDWVRVQSTGQLKAVDIKTMPYPGFPTDMQSQMMALLTVAEGTSVITETIFENRFKHVPEFRRMGADIYLEGHTAVVKGVKRLTGACVEATDLRAGAALILAALAGEDGTVLSNIEHIDRGYERIEMKYNSLGARIIRVNS</sequence>
<evidence type="ECO:0000313" key="15">
    <source>
        <dbReference type="Proteomes" id="UP000001556"/>
    </source>
</evidence>
<feature type="active site" description="Proton donor" evidence="12">
    <location>
        <position position="116"/>
    </location>
</feature>
<evidence type="ECO:0000256" key="3">
    <source>
        <dbReference type="ARBA" id="ARBA00022490"/>
    </source>
</evidence>
<evidence type="ECO:0000259" key="13">
    <source>
        <dbReference type="Pfam" id="PF00275"/>
    </source>
</evidence>
<evidence type="ECO:0000256" key="7">
    <source>
        <dbReference type="ARBA" id="ARBA00022984"/>
    </source>
</evidence>
<dbReference type="HAMAP" id="MF_00111">
    <property type="entry name" value="MurA"/>
    <property type="match status" value="1"/>
</dbReference>
<dbReference type="STRING" id="349161.Dred_0678"/>
<reference evidence="14 15" key="1">
    <citation type="submission" date="2007-03" db="EMBL/GenBank/DDBJ databases">
        <title>Complete sequence of Desulfotomaculum reducens MI-1.</title>
        <authorList>
            <consortium name="US DOE Joint Genome Institute"/>
            <person name="Copeland A."/>
            <person name="Lucas S."/>
            <person name="Lapidus A."/>
            <person name="Barry K."/>
            <person name="Detter J.C."/>
            <person name="Glavina del Rio T."/>
            <person name="Hammon N."/>
            <person name="Israni S."/>
            <person name="Dalin E."/>
            <person name="Tice H."/>
            <person name="Pitluck S."/>
            <person name="Sims D."/>
            <person name="Brettin T."/>
            <person name="Bruce D."/>
            <person name="Han C."/>
            <person name="Tapia R."/>
            <person name="Schmutz J."/>
            <person name="Larimer F."/>
            <person name="Land M."/>
            <person name="Hauser L."/>
            <person name="Kyrpides N."/>
            <person name="Kim E."/>
            <person name="Tebo B.M."/>
            <person name="Richardson P."/>
        </authorList>
    </citation>
    <scope>NUCLEOTIDE SEQUENCE [LARGE SCALE GENOMIC DNA]</scope>
    <source>
        <strain evidence="14 15">MI-1</strain>
    </source>
</reference>
<keyword evidence="8 12" id="KW-0131">Cell cycle</keyword>
<dbReference type="GO" id="GO:0019277">
    <property type="term" value="P:UDP-N-acetylgalactosamine biosynthetic process"/>
    <property type="evidence" value="ECO:0007669"/>
    <property type="project" value="InterPro"/>
</dbReference>
<keyword evidence="7 12" id="KW-0573">Peptidoglycan synthesis</keyword>
<comment type="subcellular location">
    <subcellularLocation>
        <location evidence="1 12">Cytoplasm</location>
    </subcellularLocation>
</comment>
<name>A4J2B4_DESRM</name>
<feature type="binding site" evidence="12">
    <location>
        <position position="326"/>
    </location>
    <ligand>
        <name>UDP-N-acetyl-alpha-D-glucosamine</name>
        <dbReference type="ChEBI" id="CHEBI:57705"/>
    </ligand>
</feature>
<feature type="domain" description="Enolpyruvate transferase" evidence="13">
    <location>
        <begin position="8"/>
        <end position="403"/>
    </location>
</feature>
<evidence type="ECO:0000256" key="1">
    <source>
        <dbReference type="ARBA" id="ARBA00004496"/>
    </source>
</evidence>
<dbReference type="InterPro" id="IPR036968">
    <property type="entry name" value="Enolpyruvate_Tfrase_sf"/>
</dbReference>
<proteinExistence type="inferred from homology"/>
<dbReference type="NCBIfam" id="NF006873">
    <property type="entry name" value="PRK09369.1"/>
    <property type="match status" value="1"/>
</dbReference>
<accession>A4J2B4</accession>
<dbReference type="HOGENOM" id="CLU_027387_0_0_9"/>
<feature type="modified residue" description="2-(S-cysteinyl)pyruvic acid O-phosphothioketal" evidence="12">
    <location>
        <position position="116"/>
    </location>
</feature>
<dbReference type="OrthoDB" id="9803760at2"/>
<evidence type="ECO:0000256" key="11">
    <source>
        <dbReference type="ARBA" id="ARBA00047527"/>
    </source>
</evidence>
<dbReference type="GO" id="GO:0009252">
    <property type="term" value="P:peptidoglycan biosynthetic process"/>
    <property type="evidence" value="ECO:0007669"/>
    <property type="project" value="UniProtKB-UniRule"/>
</dbReference>
<evidence type="ECO:0000256" key="5">
    <source>
        <dbReference type="ARBA" id="ARBA00022679"/>
    </source>
</evidence>
<evidence type="ECO:0000256" key="12">
    <source>
        <dbReference type="HAMAP-Rule" id="MF_00111"/>
    </source>
</evidence>
<comment type="catalytic activity">
    <reaction evidence="11 12">
        <text>phosphoenolpyruvate + UDP-N-acetyl-alpha-D-glucosamine = UDP-N-acetyl-3-O-(1-carboxyvinyl)-alpha-D-glucosamine + phosphate</text>
        <dbReference type="Rhea" id="RHEA:18681"/>
        <dbReference type="ChEBI" id="CHEBI:43474"/>
        <dbReference type="ChEBI" id="CHEBI:57705"/>
        <dbReference type="ChEBI" id="CHEBI:58702"/>
        <dbReference type="ChEBI" id="CHEBI:68483"/>
        <dbReference type="EC" id="2.5.1.7"/>
    </reaction>
</comment>
<dbReference type="InterPro" id="IPR013792">
    <property type="entry name" value="RNA3'P_cycl/enolpyr_Trfase_a/b"/>
</dbReference>
<dbReference type="InterPro" id="IPR005750">
    <property type="entry name" value="UDP_GlcNAc_COvinyl_MurA"/>
</dbReference>
<keyword evidence="12" id="KW-0670">Pyruvate</keyword>
<evidence type="ECO:0000256" key="8">
    <source>
        <dbReference type="ARBA" id="ARBA00023306"/>
    </source>
</evidence>
<dbReference type="GO" id="GO:0008360">
    <property type="term" value="P:regulation of cell shape"/>
    <property type="evidence" value="ECO:0007669"/>
    <property type="project" value="UniProtKB-KW"/>
</dbReference>
<dbReference type="EMBL" id="CP000612">
    <property type="protein sequence ID" value="ABO49217.1"/>
    <property type="molecule type" value="Genomic_DNA"/>
</dbReference>
<dbReference type="UniPathway" id="UPA00219"/>
<evidence type="ECO:0000256" key="4">
    <source>
        <dbReference type="ARBA" id="ARBA00022618"/>
    </source>
</evidence>
<comment type="caution">
    <text evidence="12">Lacks conserved residue(s) required for the propagation of feature annotation.</text>
</comment>
<feature type="binding site" evidence="12">
    <location>
        <position position="92"/>
    </location>
    <ligand>
        <name>UDP-N-acetyl-alpha-D-glucosamine</name>
        <dbReference type="ChEBI" id="CHEBI:57705"/>
    </ligand>
</feature>